<dbReference type="GO" id="GO:0016787">
    <property type="term" value="F:hydrolase activity"/>
    <property type="evidence" value="ECO:0007669"/>
    <property type="project" value="UniProtKB-KW"/>
</dbReference>
<dbReference type="InterPro" id="IPR036452">
    <property type="entry name" value="Ribo_hydro-like"/>
</dbReference>
<dbReference type="CDD" id="cd02651">
    <property type="entry name" value="nuc_hydro_IU_UC_XIUA"/>
    <property type="match status" value="1"/>
</dbReference>
<keyword evidence="5" id="KW-1185">Reference proteome</keyword>
<dbReference type="RefSeq" id="WP_195771600.1">
    <property type="nucleotide sequence ID" value="NZ_VTDN01000007.1"/>
</dbReference>
<name>A0ABU6DV23_9GAMM</name>
<evidence type="ECO:0000259" key="3">
    <source>
        <dbReference type="Pfam" id="PF01156"/>
    </source>
</evidence>
<dbReference type="Gene3D" id="3.90.245.10">
    <property type="entry name" value="Ribonucleoside hydrolase-like"/>
    <property type="match status" value="1"/>
</dbReference>
<gene>
    <name evidence="4" type="ORF">I2F25_09365</name>
</gene>
<dbReference type="InterPro" id="IPR001910">
    <property type="entry name" value="Inosine/uridine_hydrolase_dom"/>
</dbReference>
<dbReference type="Proteomes" id="UP001339883">
    <property type="component" value="Unassembled WGS sequence"/>
</dbReference>
<reference evidence="4 5" key="1">
    <citation type="submission" date="2019-08" db="EMBL/GenBank/DDBJ databases">
        <title>Five species of Acinetobacter isolated from floral nectar and animal pollinators.</title>
        <authorList>
            <person name="Hendry T.A."/>
        </authorList>
    </citation>
    <scope>NUCLEOTIDE SEQUENCE [LARGE SCALE GENOMIC DNA]</scope>
    <source>
        <strain evidence="4 5">MD18.27</strain>
    </source>
</reference>
<evidence type="ECO:0000256" key="2">
    <source>
        <dbReference type="ARBA" id="ARBA00023295"/>
    </source>
</evidence>
<dbReference type="InterPro" id="IPR023186">
    <property type="entry name" value="IUNH"/>
</dbReference>
<accession>A0ABU6DV23</accession>
<organism evidence="4 5">
    <name type="scientific">Acinetobacter pollinis</name>
    <dbReference type="NCBI Taxonomy" id="2605270"/>
    <lineage>
        <taxon>Bacteria</taxon>
        <taxon>Pseudomonadati</taxon>
        <taxon>Pseudomonadota</taxon>
        <taxon>Gammaproteobacteria</taxon>
        <taxon>Moraxellales</taxon>
        <taxon>Moraxellaceae</taxon>
        <taxon>Acinetobacter</taxon>
    </lineage>
</organism>
<sequence length="316" mass="34406">MLASAQKIIIDTDPGQDDGVAILLALASPELDVIGITTVAGNVPLDLTTKNARIICELANRSDIKIFSGCDKPLKKPLVTAENVHGKTGLDGIELPEPTMPLQPQHAVDFIIETFRNAPEKTITLCTLGPMTNIAQALMKAPDIATRIQKIISMGGGFFEGGNITPSAEFNMFVDPDAAKVVFDAGIDLTVVPLDVTHKALTNAQWIQQLRAFKTSVGEAVASWTDFFERYDKEKYGSAGAPLHDPCVMGYLIRPDLFTGKHINVEIETESPLTAGATVADWWKVTGRTQNAYFLNTIDRDGFFDLLTERLGRYQG</sequence>
<dbReference type="PANTHER" id="PTHR12304">
    <property type="entry name" value="INOSINE-URIDINE PREFERRING NUCLEOSIDE HYDROLASE"/>
    <property type="match status" value="1"/>
</dbReference>
<comment type="caution">
    <text evidence="4">The sequence shown here is derived from an EMBL/GenBank/DDBJ whole genome shotgun (WGS) entry which is preliminary data.</text>
</comment>
<dbReference type="Pfam" id="PF01156">
    <property type="entry name" value="IU_nuc_hydro"/>
    <property type="match status" value="1"/>
</dbReference>
<proteinExistence type="predicted"/>
<keyword evidence="2" id="KW-0326">Glycosidase</keyword>
<dbReference type="EMBL" id="VTDN01000007">
    <property type="protein sequence ID" value="MEB5477248.1"/>
    <property type="molecule type" value="Genomic_DNA"/>
</dbReference>
<protein>
    <submittedName>
        <fullName evidence="4">Nucleoside hydrolase</fullName>
    </submittedName>
</protein>
<dbReference type="SUPFAM" id="SSF53590">
    <property type="entry name" value="Nucleoside hydrolase"/>
    <property type="match status" value="1"/>
</dbReference>
<keyword evidence="1 4" id="KW-0378">Hydrolase</keyword>
<evidence type="ECO:0000313" key="5">
    <source>
        <dbReference type="Proteomes" id="UP001339883"/>
    </source>
</evidence>
<feature type="domain" description="Inosine/uridine-preferring nucleoside hydrolase" evidence="3">
    <location>
        <begin position="8"/>
        <end position="305"/>
    </location>
</feature>
<dbReference type="PANTHER" id="PTHR12304:SF4">
    <property type="entry name" value="URIDINE NUCLEOSIDASE"/>
    <property type="match status" value="1"/>
</dbReference>
<evidence type="ECO:0000313" key="4">
    <source>
        <dbReference type="EMBL" id="MEB5477248.1"/>
    </source>
</evidence>
<evidence type="ECO:0000256" key="1">
    <source>
        <dbReference type="ARBA" id="ARBA00022801"/>
    </source>
</evidence>